<dbReference type="NCBIfam" id="TIGR02532">
    <property type="entry name" value="IV_pilin_GFxxxE"/>
    <property type="match status" value="1"/>
</dbReference>
<dbReference type="AlphaFoldDB" id="A0A486XGA3"/>
<dbReference type="InterPro" id="IPR012902">
    <property type="entry name" value="N_methyl_site"/>
</dbReference>
<proteinExistence type="predicted"/>
<evidence type="ECO:0000313" key="2">
    <source>
        <dbReference type="EMBL" id="VHO00767.1"/>
    </source>
</evidence>
<accession>A0A486XGA3</accession>
<dbReference type="SUPFAM" id="SSF54523">
    <property type="entry name" value="Pili subunits"/>
    <property type="match status" value="1"/>
</dbReference>
<keyword evidence="1" id="KW-0472">Membrane</keyword>
<dbReference type="PANTHER" id="PTHR30093">
    <property type="entry name" value="GENERAL SECRETION PATHWAY PROTEIN G"/>
    <property type="match status" value="1"/>
</dbReference>
<keyword evidence="1" id="KW-0812">Transmembrane</keyword>
<gene>
    <name evidence="2" type="ORF">BAL341_186</name>
</gene>
<protein>
    <submittedName>
        <fullName evidence="2">MSHA pilin protein MshB</fullName>
    </submittedName>
</protein>
<sequence length="185" mass="18966">MKKQSGFTLIELIIVVIIIGLLAATALPRFLNVTEEAEDASLQGIAGGFASAVGLVRAQWEVEGRPATNQVNYDGVTLSVAASGYPAGGGSITVMTEAQCQTVLNNILQSAPSSITAAAATTVTEMTAETLLVRVSADAGLGGTSDLCVYHQTAGLTAEPTDEASSNGFTYDPANGQVTIFLTKP</sequence>
<dbReference type="Gene3D" id="3.30.700.10">
    <property type="entry name" value="Glycoprotein, Type 4 Pilin"/>
    <property type="match status" value="1"/>
</dbReference>
<dbReference type="InterPro" id="IPR045584">
    <property type="entry name" value="Pilin-like"/>
</dbReference>
<evidence type="ECO:0000256" key="1">
    <source>
        <dbReference type="SAM" id="Phobius"/>
    </source>
</evidence>
<name>A0A486XGA3_9GAMM</name>
<reference evidence="2" key="1">
    <citation type="submission" date="2019-04" db="EMBL/GenBank/DDBJ databases">
        <authorList>
            <person name="Brambilla D."/>
        </authorList>
    </citation>
    <scope>NUCLEOTIDE SEQUENCE</scope>
    <source>
        <strain evidence="2">BAL1</strain>
    </source>
</reference>
<organism evidence="2">
    <name type="scientific">Rheinheimera sp. BAL341</name>
    <dbReference type="NCBI Taxonomy" id="1708203"/>
    <lineage>
        <taxon>Bacteria</taxon>
        <taxon>Pseudomonadati</taxon>
        <taxon>Pseudomonadota</taxon>
        <taxon>Gammaproteobacteria</taxon>
        <taxon>Chromatiales</taxon>
        <taxon>Chromatiaceae</taxon>
        <taxon>Rheinheimera</taxon>
    </lineage>
</organism>
<dbReference type="PANTHER" id="PTHR30093:SF46">
    <property type="entry name" value="MSHA MINOR PILIN PROTEIN MSHB"/>
    <property type="match status" value="1"/>
</dbReference>
<dbReference type="PROSITE" id="PS00409">
    <property type="entry name" value="PROKAR_NTER_METHYL"/>
    <property type="match status" value="1"/>
</dbReference>
<keyword evidence="1" id="KW-1133">Transmembrane helix</keyword>
<dbReference type="EMBL" id="CAAJGR010000043">
    <property type="protein sequence ID" value="VHO00767.1"/>
    <property type="molecule type" value="Genomic_DNA"/>
</dbReference>
<feature type="transmembrane region" description="Helical" evidence="1">
    <location>
        <begin position="12"/>
        <end position="31"/>
    </location>
</feature>
<dbReference type="Pfam" id="PF07963">
    <property type="entry name" value="N_methyl"/>
    <property type="match status" value="1"/>
</dbReference>